<dbReference type="Proteomes" id="UP000694395">
    <property type="component" value="Chromosome 8"/>
</dbReference>
<protein>
    <submittedName>
        <fullName evidence="5">Uncharacterized protein</fullName>
    </submittedName>
</protein>
<dbReference type="InterPro" id="IPR010345">
    <property type="entry name" value="IL-17_fam"/>
</dbReference>
<dbReference type="GO" id="GO:0005125">
    <property type="term" value="F:cytokine activity"/>
    <property type="evidence" value="ECO:0007669"/>
    <property type="project" value="InterPro"/>
</dbReference>
<accession>A0A8C7M3Y3</accession>
<comment type="similarity">
    <text evidence="2">Belongs to the IL-17 family.</text>
</comment>
<evidence type="ECO:0000313" key="6">
    <source>
        <dbReference type="Proteomes" id="UP000694395"/>
    </source>
</evidence>
<keyword evidence="3" id="KW-0964">Secreted</keyword>
<evidence type="ECO:0000256" key="4">
    <source>
        <dbReference type="ARBA" id="ARBA00022729"/>
    </source>
</evidence>
<keyword evidence="6" id="KW-1185">Reference proteome</keyword>
<evidence type="ECO:0000256" key="2">
    <source>
        <dbReference type="ARBA" id="ARBA00007236"/>
    </source>
</evidence>
<organism evidence="5 6">
    <name type="scientific">Oncorhynchus mykiss</name>
    <name type="common">Rainbow trout</name>
    <name type="synonym">Salmo gairdneri</name>
    <dbReference type="NCBI Taxonomy" id="8022"/>
    <lineage>
        <taxon>Eukaryota</taxon>
        <taxon>Metazoa</taxon>
        <taxon>Chordata</taxon>
        <taxon>Craniata</taxon>
        <taxon>Vertebrata</taxon>
        <taxon>Euteleostomi</taxon>
        <taxon>Actinopterygii</taxon>
        <taxon>Neopterygii</taxon>
        <taxon>Teleostei</taxon>
        <taxon>Protacanthopterygii</taxon>
        <taxon>Salmoniformes</taxon>
        <taxon>Salmonidae</taxon>
        <taxon>Salmoninae</taxon>
        <taxon>Oncorhynchus</taxon>
    </lineage>
</organism>
<comment type="subcellular location">
    <subcellularLocation>
        <location evidence="1">Secreted</location>
    </subcellularLocation>
</comment>
<dbReference type="AlphaFoldDB" id="A0A8C7M3Y3"/>
<dbReference type="GO" id="GO:0005576">
    <property type="term" value="C:extracellular region"/>
    <property type="evidence" value="ECO:0007669"/>
    <property type="project" value="UniProtKB-SubCell"/>
</dbReference>
<reference evidence="5" key="3">
    <citation type="submission" date="2025-09" db="UniProtKB">
        <authorList>
            <consortium name="Ensembl"/>
        </authorList>
    </citation>
    <scope>IDENTIFICATION</scope>
</reference>
<proteinExistence type="inferred from homology"/>
<reference evidence="5" key="1">
    <citation type="submission" date="2020-07" db="EMBL/GenBank/DDBJ databases">
        <title>A long reads based de novo assembly of the rainbow trout Arlee double haploid line genome.</title>
        <authorList>
            <person name="Gao G."/>
            <person name="Palti Y."/>
        </authorList>
    </citation>
    <scope>NUCLEOTIDE SEQUENCE [LARGE SCALE GENOMIC DNA]</scope>
</reference>
<dbReference type="Pfam" id="PF06083">
    <property type="entry name" value="IL17"/>
    <property type="match status" value="1"/>
</dbReference>
<evidence type="ECO:0000256" key="1">
    <source>
        <dbReference type="ARBA" id="ARBA00004613"/>
    </source>
</evidence>
<evidence type="ECO:0000256" key="3">
    <source>
        <dbReference type="ARBA" id="ARBA00022525"/>
    </source>
</evidence>
<dbReference type="Gene3D" id="2.10.90.10">
    <property type="entry name" value="Cystine-knot cytokines"/>
    <property type="match status" value="1"/>
</dbReference>
<dbReference type="InterPro" id="IPR029034">
    <property type="entry name" value="Cystine-knot_cytokine"/>
</dbReference>
<name>A0A8C7M3Y3_ONCMY</name>
<sequence>MCCSLLNDHHFTSVIIDIGERVLKLCRVGQVFRGLLVLGLIMSLDGHKKSQKTKRKAANGSGPVEVFGRRVMTVGLVMDPNLKTAVFPVLHKATRSLSPWTYSDTYDETRVPKHISQAQCQRSGCLTPDGEEDMGLESKPILYQTLVLRRVQGCLTFGDFFCRVQGEKGSSGGRRRKKGRKNKGYFYKLDSESVNVGCTCVRPSIFPQKQ</sequence>
<keyword evidence="4" id="KW-0732">Signal</keyword>
<dbReference type="GeneTree" id="ENSGT01100000266732"/>
<dbReference type="SUPFAM" id="SSF57501">
    <property type="entry name" value="Cystine-knot cytokines"/>
    <property type="match status" value="1"/>
</dbReference>
<evidence type="ECO:0000313" key="5">
    <source>
        <dbReference type="Ensembl" id="ENSOMYP00000007074.2"/>
    </source>
</evidence>
<dbReference type="Ensembl" id="ENSOMYT00000007876.2">
    <property type="protein sequence ID" value="ENSOMYP00000007074.2"/>
    <property type="gene ID" value="ENSOMYG00000003616.2"/>
</dbReference>
<reference evidence="5" key="2">
    <citation type="submission" date="2025-08" db="UniProtKB">
        <authorList>
            <consortium name="Ensembl"/>
        </authorList>
    </citation>
    <scope>IDENTIFICATION</scope>
</reference>